<dbReference type="EMBL" id="JAFHDT010000011">
    <property type="protein sequence ID" value="KAI7803785.1"/>
    <property type="molecule type" value="Genomic_DNA"/>
</dbReference>
<dbReference type="Proteomes" id="UP001059041">
    <property type="component" value="Linkage Group LG11"/>
</dbReference>
<dbReference type="EC" id="3.3.2.2" evidence="6"/>
<evidence type="ECO:0000256" key="2">
    <source>
        <dbReference type="ARBA" id="ARBA00007375"/>
    </source>
</evidence>
<feature type="transmembrane region" description="Helical" evidence="9">
    <location>
        <begin position="219"/>
        <end position="237"/>
    </location>
</feature>
<feature type="transmembrane region" description="Helical" evidence="9">
    <location>
        <begin position="163"/>
        <end position="181"/>
    </location>
</feature>
<dbReference type="AlphaFoldDB" id="A0A9W7TR63"/>
<reference evidence="10" key="1">
    <citation type="submission" date="2021-02" db="EMBL/GenBank/DDBJ databases">
        <title>Comparative genomics reveals that relaxation of natural selection precedes convergent phenotypic evolution of cavefish.</title>
        <authorList>
            <person name="Peng Z."/>
        </authorList>
    </citation>
    <scope>NUCLEOTIDE SEQUENCE</scope>
    <source>
        <tissue evidence="10">Muscle</tissue>
    </source>
</reference>
<name>A0A9W7TR63_TRIRA</name>
<protein>
    <recommendedName>
        <fullName evidence="6">lysoplasmalogenase</fullName>
        <ecNumber evidence="6">3.3.2.2</ecNumber>
    </recommendedName>
</protein>
<evidence type="ECO:0000256" key="3">
    <source>
        <dbReference type="ARBA" id="ARBA00022692"/>
    </source>
</evidence>
<gene>
    <name evidence="10" type="ORF">IRJ41_011649</name>
</gene>
<evidence type="ECO:0000313" key="10">
    <source>
        <dbReference type="EMBL" id="KAI7803785.1"/>
    </source>
</evidence>
<proteinExistence type="inferred from homology"/>
<feature type="transmembrane region" description="Helical" evidence="9">
    <location>
        <begin position="133"/>
        <end position="151"/>
    </location>
</feature>
<dbReference type="GO" id="GO:0016020">
    <property type="term" value="C:membrane"/>
    <property type="evidence" value="ECO:0007669"/>
    <property type="project" value="UniProtKB-SubCell"/>
</dbReference>
<evidence type="ECO:0000256" key="9">
    <source>
        <dbReference type="SAM" id="Phobius"/>
    </source>
</evidence>
<dbReference type="PANTHER" id="PTHR31885">
    <property type="entry name" value="GH04784P"/>
    <property type="match status" value="1"/>
</dbReference>
<comment type="catalytic activity">
    <reaction evidence="8">
        <text>a 1-O-(1Z-alkenyl)-sn-glycero-3-phosphocholine + H2O = a 2,3-saturated aldehyde + sn-glycerol 3-phosphocholine</text>
        <dbReference type="Rhea" id="RHEA:22544"/>
        <dbReference type="ChEBI" id="CHEBI:15377"/>
        <dbReference type="ChEBI" id="CHEBI:16870"/>
        <dbReference type="ChEBI" id="CHEBI:73359"/>
        <dbReference type="ChEBI" id="CHEBI:77287"/>
        <dbReference type="EC" id="3.3.2.2"/>
    </reaction>
</comment>
<comment type="similarity">
    <text evidence="2">Belongs to the TMEM86 family.</text>
</comment>
<keyword evidence="4 9" id="KW-1133">Transmembrane helix</keyword>
<comment type="catalytic activity">
    <reaction evidence="7">
        <text>a 1-O-(1Z-alkenyl)-sn-glycero-3-phosphoethanolamine + H2O = a 2,3-saturated aldehyde + sn-glycero-3-phosphoethanolamine</text>
        <dbReference type="Rhea" id="RHEA:16905"/>
        <dbReference type="ChEBI" id="CHEBI:15377"/>
        <dbReference type="ChEBI" id="CHEBI:73359"/>
        <dbReference type="ChEBI" id="CHEBI:77288"/>
        <dbReference type="ChEBI" id="CHEBI:143890"/>
        <dbReference type="EC" id="3.3.2.2"/>
    </reaction>
</comment>
<comment type="subcellular location">
    <subcellularLocation>
        <location evidence="1">Membrane</location>
        <topology evidence="1">Multi-pass membrane protein</topology>
    </subcellularLocation>
</comment>
<dbReference type="OrthoDB" id="2133758at2759"/>
<feature type="transmembrane region" description="Helical" evidence="9">
    <location>
        <begin position="193"/>
        <end position="212"/>
    </location>
</feature>
<organism evidence="10 11">
    <name type="scientific">Triplophysa rosa</name>
    <name type="common">Cave loach</name>
    <dbReference type="NCBI Taxonomy" id="992332"/>
    <lineage>
        <taxon>Eukaryota</taxon>
        <taxon>Metazoa</taxon>
        <taxon>Chordata</taxon>
        <taxon>Craniata</taxon>
        <taxon>Vertebrata</taxon>
        <taxon>Euteleostomi</taxon>
        <taxon>Actinopterygii</taxon>
        <taxon>Neopterygii</taxon>
        <taxon>Teleostei</taxon>
        <taxon>Ostariophysi</taxon>
        <taxon>Cypriniformes</taxon>
        <taxon>Nemacheilidae</taxon>
        <taxon>Triplophysa</taxon>
    </lineage>
</organism>
<evidence type="ECO:0000256" key="1">
    <source>
        <dbReference type="ARBA" id="ARBA00004141"/>
    </source>
</evidence>
<comment type="caution">
    <text evidence="10">The sequence shown here is derived from an EMBL/GenBank/DDBJ whole genome shotgun (WGS) entry which is preliminary data.</text>
</comment>
<evidence type="ECO:0000313" key="11">
    <source>
        <dbReference type="Proteomes" id="UP001059041"/>
    </source>
</evidence>
<evidence type="ECO:0000256" key="4">
    <source>
        <dbReference type="ARBA" id="ARBA00022989"/>
    </source>
</evidence>
<evidence type="ECO:0000256" key="6">
    <source>
        <dbReference type="ARBA" id="ARBA00035673"/>
    </source>
</evidence>
<feature type="transmembrane region" description="Helical" evidence="9">
    <location>
        <begin position="56"/>
        <end position="75"/>
    </location>
</feature>
<dbReference type="Pfam" id="PF07947">
    <property type="entry name" value="YhhN"/>
    <property type="match status" value="1"/>
</dbReference>
<keyword evidence="5 9" id="KW-0472">Membrane</keyword>
<keyword evidence="11" id="KW-1185">Reference proteome</keyword>
<dbReference type="PANTHER" id="PTHR31885:SF11">
    <property type="entry name" value="TRANSMEMBRANE PROTEIN 86B"/>
    <property type="match status" value="1"/>
</dbReference>
<dbReference type="InterPro" id="IPR012506">
    <property type="entry name" value="TMEM86B-like"/>
</dbReference>
<keyword evidence="3 9" id="KW-0812">Transmembrane</keyword>
<dbReference type="GO" id="GO:0047408">
    <property type="term" value="F:alkenylglycerophosphocholine hydrolase activity"/>
    <property type="evidence" value="ECO:0007669"/>
    <property type="project" value="UniProtKB-EC"/>
</dbReference>
<sequence>MKHTGTDSQFTETLQISQLWNTGSTSKKCLGQRREMDILETSEYDRRQRRNTSCVLFLYLLPFFASCTIYFYLWIPDSAPSLMAAGIKAAPVLSLALLVFIYNGGWSLLGVAGGLLLSAGGDCCLIWPQLFIPGMGCFALAHMLYAFTFLSSRYSKTSSSSSVFILNLLLWSIGGGMYVYLVPFLRLDPDADILVPAIGGYVLLIVIMATMATRTRRSLLMLGSVIFMASDLTIALTKFNVVDLEYKKHIIMITYYLAQMMIALGDVKAWMEADADDFRKWKRS</sequence>
<evidence type="ECO:0000256" key="8">
    <source>
        <dbReference type="ARBA" id="ARBA00049560"/>
    </source>
</evidence>
<evidence type="ECO:0000256" key="7">
    <source>
        <dbReference type="ARBA" id="ARBA00049458"/>
    </source>
</evidence>
<accession>A0A9W7TR63</accession>
<evidence type="ECO:0000256" key="5">
    <source>
        <dbReference type="ARBA" id="ARBA00023136"/>
    </source>
</evidence>